<feature type="compositionally biased region" description="Acidic residues" evidence="1">
    <location>
        <begin position="306"/>
        <end position="328"/>
    </location>
</feature>
<protein>
    <submittedName>
        <fullName evidence="2">Uncharacterized protein</fullName>
    </submittedName>
</protein>
<feature type="region of interest" description="Disordered" evidence="1">
    <location>
        <begin position="1"/>
        <end position="26"/>
    </location>
</feature>
<proteinExistence type="predicted"/>
<name>A0A4P9WZX7_9FUNG</name>
<keyword evidence="3" id="KW-1185">Reference proteome</keyword>
<sequence>MRMPPASTPTRGQATLIGPGNTPSSPVPAYKIVSASPSSSRITSPNIGRIQSIFLQDTKHHTPPPPPGYGIVTGVGQRPKLHAALSSSSLKPRRVDLDAEAPLISPISAHSEVSGSSTTLHEAFDDETDQTVPTLASTPSVRGAPPPRATAHDLATLPAVAVEPPSSSLEKKAGIAQAIKESSADASTTRGTAISTRDSAAVVFDSTVHKAHNDGEAEDSADEADESDVVVPQQLPVPDTAPLASLVARDTQERPCISVASIRGVWEERARRARRARHRRYGGRRGPWGGMRRKKSAAAGDPTDGGPDDGASDGEDDDETDGSEDEPDGGGGWIQAFRDRCRAQYGLGAGGSAVERVAAVGAAEDAEGMEDPVDDAAVGSDSDDGHGTVDLDEPEHETMACTAARGDCSMVVSQMRTFTLNGQRVHEIELSCRECKGILLFTAGHQCGLDDEVLASKSSGTTAAPQSRPAGEAPYHETAPNGAEHPHAEAAAAAEADAAQKKQQGLEWFKNDDVELINLVV</sequence>
<dbReference type="EMBL" id="ML014328">
    <property type="protein sequence ID" value="RKO99031.1"/>
    <property type="molecule type" value="Genomic_DNA"/>
</dbReference>
<dbReference type="Proteomes" id="UP000274922">
    <property type="component" value="Unassembled WGS sequence"/>
</dbReference>
<dbReference type="OrthoDB" id="2163620at2759"/>
<reference evidence="3" key="1">
    <citation type="journal article" date="2018" name="Nat. Microbiol.">
        <title>Leveraging single-cell genomics to expand the fungal tree of life.</title>
        <authorList>
            <person name="Ahrendt S.R."/>
            <person name="Quandt C.A."/>
            <person name="Ciobanu D."/>
            <person name="Clum A."/>
            <person name="Salamov A."/>
            <person name="Andreopoulos B."/>
            <person name="Cheng J.F."/>
            <person name="Woyke T."/>
            <person name="Pelin A."/>
            <person name="Henrissat B."/>
            <person name="Reynolds N.K."/>
            <person name="Benny G.L."/>
            <person name="Smith M.E."/>
            <person name="James T.Y."/>
            <person name="Grigoriev I.V."/>
        </authorList>
    </citation>
    <scope>NUCLEOTIDE SEQUENCE [LARGE SCALE GENOMIC DNA]</scope>
    <source>
        <strain evidence="3">ATCC 52028</strain>
    </source>
</reference>
<evidence type="ECO:0000256" key="1">
    <source>
        <dbReference type="SAM" id="MobiDB-lite"/>
    </source>
</evidence>
<accession>A0A4P9WZX7</accession>
<feature type="region of interest" description="Disordered" evidence="1">
    <location>
        <begin position="212"/>
        <end position="237"/>
    </location>
</feature>
<gene>
    <name evidence="2" type="ORF">CXG81DRAFT_20831</name>
</gene>
<feature type="region of interest" description="Disordered" evidence="1">
    <location>
        <begin position="125"/>
        <end position="148"/>
    </location>
</feature>
<evidence type="ECO:0000313" key="3">
    <source>
        <dbReference type="Proteomes" id="UP000274922"/>
    </source>
</evidence>
<dbReference type="AlphaFoldDB" id="A0A4P9WZX7"/>
<evidence type="ECO:0000313" key="2">
    <source>
        <dbReference type="EMBL" id="RKO99031.1"/>
    </source>
</evidence>
<feature type="compositionally biased region" description="Polar residues" evidence="1">
    <location>
        <begin position="130"/>
        <end position="140"/>
    </location>
</feature>
<feature type="compositionally biased region" description="Acidic residues" evidence="1">
    <location>
        <begin position="216"/>
        <end position="228"/>
    </location>
</feature>
<feature type="region of interest" description="Disordered" evidence="1">
    <location>
        <begin position="458"/>
        <end position="504"/>
    </location>
</feature>
<feature type="region of interest" description="Disordered" evidence="1">
    <location>
        <begin position="270"/>
        <end position="334"/>
    </location>
</feature>
<organism evidence="2 3">
    <name type="scientific">Caulochytrium protostelioides</name>
    <dbReference type="NCBI Taxonomy" id="1555241"/>
    <lineage>
        <taxon>Eukaryota</taxon>
        <taxon>Fungi</taxon>
        <taxon>Fungi incertae sedis</taxon>
        <taxon>Chytridiomycota</taxon>
        <taxon>Chytridiomycota incertae sedis</taxon>
        <taxon>Chytridiomycetes</taxon>
        <taxon>Caulochytriales</taxon>
        <taxon>Caulochytriaceae</taxon>
        <taxon>Caulochytrium</taxon>
    </lineage>
</organism>
<feature type="compositionally biased region" description="Basic residues" evidence="1">
    <location>
        <begin position="271"/>
        <end position="283"/>
    </location>
</feature>